<gene>
    <name evidence="2" type="ordered locus">Awo_c04960</name>
</gene>
<organism evidence="2 3">
    <name type="scientific">Acetobacterium woodii (strain ATCC 29683 / DSM 1030 / JCM 2381 / KCTC 1655 / WB1)</name>
    <dbReference type="NCBI Taxonomy" id="931626"/>
    <lineage>
        <taxon>Bacteria</taxon>
        <taxon>Bacillati</taxon>
        <taxon>Bacillota</taxon>
        <taxon>Clostridia</taxon>
        <taxon>Eubacteriales</taxon>
        <taxon>Eubacteriaceae</taxon>
        <taxon>Acetobacterium</taxon>
    </lineage>
</organism>
<protein>
    <submittedName>
        <fullName evidence="2">Methyltransferase type 11</fullName>
        <ecNumber evidence="2">2.1.1.-</ecNumber>
    </submittedName>
</protein>
<dbReference type="STRING" id="931626.Awo_c04960"/>
<proteinExistence type="predicted"/>
<feature type="domain" description="Methyltransferase" evidence="1">
    <location>
        <begin position="79"/>
        <end position="155"/>
    </location>
</feature>
<keyword evidence="2" id="KW-0808">Transferase</keyword>
<dbReference type="KEGG" id="awo:Awo_c04960"/>
<dbReference type="SUPFAM" id="SSF53335">
    <property type="entry name" value="S-adenosyl-L-methionine-dependent methyltransferases"/>
    <property type="match status" value="1"/>
</dbReference>
<dbReference type="EMBL" id="CP002987">
    <property type="protein sequence ID" value="AFA47295.1"/>
    <property type="molecule type" value="Genomic_DNA"/>
</dbReference>
<dbReference type="GO" id="GO:0008168">
    <property type="term" value="F:methyltransferase activity"/>
    <property type="evidence" value="ECO:0007669"/>
    <property type="project" value="UniProtKB-KW"/>
</dbReference>
<reference evidence="2 3" key="2">
    <citation type="journal article" date="2012" name="PLoS ONE">
        <title>An ancient pathway combining carbon dioxide fixation with the generation and utilization of a sodium ion gradient for ATP synthesis.</title>
        <authorList>
            <person name="Poehlein A."/>
            <person name="Schmidt S."/>
            <person name="Kaster A.K."/>
            <person name="Goenrich M."/>
            <person name="Vollmers J."/>
            <person name="Thurmer A."/>
            <person name="Bertsch J."/>
            <person name="Schuchmann K."/>
            <person name="Voigt B."/>
            <person name="Hecker M."/>
            <person name="Daniel R."/>
            <person name="Thauer R.K."/>
            <person name="Gottschalk G."/>
            <person name="Muller V."/>
        </authorList>
    </citation>
    <scope>NUCLEOTIDE SEQUENCE [LARGE SCALE GENOMIC DNA]</scope>
    <source>
        <strain evidence="3">ATCC 29683 / DSM 1030 / JCM 2381 / KCTC 1655 / WB1</strain>
    </source>
</reference>
<reference evidence="3" key="1">
    <citation type="submission" date="2011-07" db="EMBL/GenBank/DDBJ databases">
        <title>Complete genome sequence of Acetobacterium woodii.</title>
        <authorList>
            <person name="Poehlein A."/>
            <person name="Schmidt S."/>
            <person name="Kaster A.-K."/>
            <person name="Goenrich M."/>
            <person name="Vollmers J."/>
            <person name="Thuermer A."/>
            <person name="Gottschalk G."/>
            <person name="Thauer R.K."/>
            <person name="Daniel R."/>
            <person name="Mueller V."/>
        </authorList>
    </citation>
    <scope>NUCLEOTIDE SEQUENCE [LARGE SCALE GENOMIC DNA]</scope>
    <source>
        <strain evidence="3">ATCC 29683 / DSM 1030 / JCM 2381 / KCTC 1655 / WB1</strain>
    </source>
</reference>
<dbReference type="Proteomes" id="UP000007177">
    <property type="component" value="Chromosome"/>
</dbReference>
<dbReference type="HOGENOM" id="CLU_060275_2_0_9"/>
<sequence>MIEDVLKLRDAAYWEAIWEQSKMDGHKPGSDGPANSVDLWEKRADQFKSTAKGERGKKRTEEVLCWLENQGVCFEGLKILDIGAGPGVYSFAFAEKNAEVTALEPTTAMSSFIKEQIQNEGKVGVTVVQMAWEDVDIEKMGWTQAFDLVFISMCPGVRNAKLFKKAMSCSKKYVYYSGWAGRRDSEAFGELWKELYGDETPIWRSDIIYNLNWLYTQEYDLAFDVQREARSEELSLESAVEEFMARLSFYGKGTTQVKKAVEQFVKDNSENGILKTKAISRRGKILVKF</sequence>
<keyword evidence="2" id="KW-0489">Methyltransferase</keyword>
<name>H6LIC1_ACEWD</name>
<dbReference type="CDD" id="cd02440">
    <property type="entry name" value="AdoMet_MTases"/>
    <property type="match status" value="1"/>
</dbReference>
<dbReference type="Gene3D" id="3.40.50.150">
    <property type="entry name" value="Vaccinia Virus protein VP39"/>
    <property type="match status" value="1"/>
</dbReference>
<evidence type="ECO:0000313" key="2">
    <source>
        <dbReference type="EMBL" id="AFA47295.1"/>
    </source>
</evidence>
<evidence type="ECO:0000313" key="3">
    <source>
        <dbReference type="Proteomes" id="UP000007177"/>
    </source>
</evidence>
<dbReference type="AlphaFoldDB" id="H6LIC1"/>
<evidence type="ECO:0000259" key="1">
    <source>
        <dbReference type="Pfam" id="PF13649"/>
    </source>
</evidence>
<dbReference type="RefSeq" id="WP_014354898.1">
    <property type="nucleotide sequence ID" value="NC_016894.1"/>
</dbReference>
<accession>H6LIC1</accession>
<dbReference type="InterPro" id="IPR041698">
    <property type="entry name" value="Methyltransf_25"/>
</dbReference>
<dbReference type="Pfam" id="PF13649">
    <property type="entry name" value="Methyltransf_25"/>
    <property type="match status" value="1"/>
</dbReference>
<keyword evidence="3" id="KW-1185">Reference proteome</keyword>
<dbReference type="InterPro" id="IPR029063">
    <property type="entry name" value="SAM-dependent_MTases_sf"/>
</dbReference>
<dbReference type="EC" id="2.1.1.-" evidence="2"/>
<dbReference type="GO" id="GO:0032259">
    <property type="term" value="P:methylation"/>
    <property type="evidence" value="ECO:0007669"/>
    <property type="project" value="UniProtKB-KW"/>
</dbReference>
<dbReference type="OrthoDB" id="9791837at2"/>
<dbReference type="eggNOG" id="COG2227">
    <property type="taxonomic scope" value="Bacteria"/>
</dbReference>